<keyword evidence="7" id="KW-1185">Reference proteome</keyword>
<evidence type="ECO:0000256" key="1">
    <source>
        <dbReference type="ARBA" id="ARBA00009437"/>
    </source>
</evidence>
<comment type="similarity">
    <text evidence="1">Belongs to the LysR transcriptional regulatory family.</text>
</comment>
<dbReference type="PROSITE" id="PS50931">
    <property type="entry name" value="HTH_LYSR"/>
    <property type="match status" value="1"/>
</dbReference>
<dbReference type="EMBL" id="FCOJ02000018">
    <property type="protein sequence ID" value="SAK60888.1"/>
    <property type="molecule type" value="Genomic_DNA"/>
</dbReference>
<dbReference type="Gene3D" id="1.10.10.10">
    <property type="entry name" value="Winged helix-like DNA-binding domain superfamily/Winged helix DNA-binding domain"/>
    <property type="match status" value="1"/>
</dbReference>
<name>A0A158ASG1_9BURK</name>
<dbReference type="InterPro" id="IPR005119">
    <property type="entry name" value="LysR_subst-bd"/>
</dbReference>
<evidence type="ECO:0000256" key="2">
    <source>
        <dbReference type="ARBA" id="ARBA00023015"/>
    </source>
</evidence>
<organism evidence="6 7">
    <name type="scientific">Caballeronia glebae</name>
    <dbReference type="NCBI Taxonomy" id="1777143"/>
    <lineage>
        <taxon>Bacteria</taxon>
        <taxon>Pseudomonadati</taxon>
        <taxon>Pseudomonadota</taxon>
        <taxon>Betaproteobacteria</taxon>
        <taxon>Burkholderiales</taxon>
        <taxon>Burkholderiaceae</taxon>
        <taxon>Caballeronia</taxon>
    </lineage>
</organism>
<dbReference type="Proteomes" id="UP000054596">
    <property type="component" value="Unassembled WGS sequence"/>
</dbReference>
<proteinExistence type="inferred from homology"/>
<keyword evidence="3" id="KW-0238">DNA-binding</keyword>
<dbReference type="STRING" id="1777143.AWB82_02907"/>
<dbReference type="GO" id="GO:0043565">
    <property type="term" value="F:sequence-specific DNA binding"/>
    <property type="evidence" value="ECO:0007669"/>
    <property type="project" value="TreeGrafter"/>
</dbReference>
<gene>
    <name evidence="6" type="ORF">AWB82_02907</name>
</gene>
<comment type="caution">
    <text evidence="6">The sequence shown here is derived from an EMBL/GenBank/DDBJ whole genome shotgun (WGS) entry which is preliminary data.</text>
</comment>
<sequence>MSSVSGGSGGSDSAGAALASSKRPLRERAVDWDLYRFFVAAAEAGSLSGAAERLAVSEPTVGRKITELEGLLGCSLFLRSTRGLVLTQAGRHICDRASVIETSIVELHRLASGASDIGAGVVRLSTSEGIGQYWICGLLPGFLEANPGARVELIISNQSIDLGKSEADVALRLGSPGPDSLYATRVASVGFGLYASKEYVRVHGLPGSDRDLAEHRFIGMSGKLARFEPSVWLNGFAPHECMAISSDSLGFGYLAAENGLGIALLACIVGNSSANLVRIPFMSQAPVLPLWLVTHAGTRKLPGVKALAQYIRTQAQHKAADFGGSN</sequence>
<dbReference type="InterPro" id="IPR036390">
    <property type="entry name" value="WH_DNA-bd_sf"/>
</dbReference>
<evidence type="ECO:0000313" key="6">
    <source>
        <dbReference type="EMBL" id="SAK60888.1"/>
    </source>
</evidence>
<feature type="domain" description="HTH lysR-type" evidence="5">
    <location>
        <begin position="30"/>
        <end position="87"/>
    </location>
</feature>
<evidence type="ECO:0000256" key="3">
    <source>
        <dbReference type="ARBA" id="ARBA00023125"/>
    </source>
</evidence>
<keyword evidence="2" id="KW-0805">Transcription regulation</keyword>
<accession>A0A158ASG1</accession>
<dbReference type="SUPFAM" id="SSF46785">
    <property type="entry name" value="Winged helix' DNA-binding domain"/>
    <property type="match status" value="1"/>
</dbReference>
<dbReference type="SUPFAM" id="SSF53850">
    <property type="entry name" value="Periplasmic binding protein-like II"/>
    <property type="match status" value="1"/>
</dbReference>
<dbReference type="Pfam" id="PF00126">
    <property type="entry name" value="HTH_1"/>
    <property type="match status" value="1"/>
</dbReference>
<dbReference type="Pfam" id="PF03466">
    <property type="entry name" value="LysR_substrate"/>
    <property type="match status" value="1"/>
</dbReference>
<evidence type="ECO:0000256" key="4">
    <source>
        <dbReference type="ARBA" id="ARBA00023163"/>
    </source>
</evidence>
<dbReference type="AlphaFoldDB" id="A0A158ASG1"/>
<dbReference type="RefSeq" id="WP_086968158.1">
    <property type="nucleotide sequence ID" value="NZ_FCOJ02000018.1"/>
</dbReference>
<evidence type="ECO:0000313" key="7">
    <source>
        <dbReference type="Proteomes" id="UP000054596"/>
    </source>
</evidence>
<dbReference type="Gene3D" id="3.40.190.290">
    <property type="match status" value="1"/>
</dbReference>
<dbReference type="PANTHER" id="PTHR30537">
    <property type="entry name" value="HTH-TYPE TRANSCRIPTIONAL REGULATOR"/>
    <property type="match status" value="1"/>
</dbReference>
<dbReference type="InterPro" id="IPR036388">
    <property type="entry name" value="WH-like_DNA-bd_sf"/>
</dbReference>
<keyword evidence="4" id="KW-0804">Transcription</keyword>
<dbReference type="GO" id="GO:0003700">
    <property type="term" value="F:DNA-binding transcription factor activity"/>
    <property type="evidence" value="ECO:0007669"/>
    <property type="project" value="InterPro"/>
</dbReference>
<dbReference type="PRINTS" id="PR00039">
    <property type="entry name" value="HTHLYSR"/>
</dbReference>
<dbReference type="InterPro" id="IPR000847">
    <property type="entry name" value="LysR_HTH_N"/>
</dbReference>
<protein>
    <submittedName>
        <fullName evidence="6">LysR family transcriptional regulator</fullName>
    </submittedName>
</protein>
<dbReference type="PANTHER" id="PTHR30537:SF3">
    <property type="entry name" value="TRANSCRIPTIONAL REGULATORY PROTEIN"/>
    <property type="match status" value="1"/>
</dbReference>
<dbReference type="OrthoDB" id="8579932at2"/>
<dbReference type="GO" id="GO:0006351">
    <property type="term" value="P:DNA-templated transcription"/>
    <property type="evidence" value="ECO:0007669"/>
    <property type="project" value="TreeGrafter"/>
</dbReference>
<dbReference type="InterPro" id="IPR058163">
    <property type="entry name" value="LysR-type_TF_proteobact-type"/>
</dbReference>
<reference evidence="6" key="1">
    <citation type="submission" date="2016-01" db="EMBL/GenBank/DDBJ databases">
        <authorList>
            <person name="Peeters C."/>
        </authorList>
    </citation>
    <scope>NUCLEOTIDE SEQUENCE [LARGE SCALE GENOMIC DNA]</scope>
    <source>
        <strain evidence="6">LMG 29325</strain>
    </source>
</reference>
<evidence type="ECO:0000259" key="5">
    <source>
        <dbReference type="PROSITE" id="PS50931"/>
    </source>
</evidence>